<dbReference type="SUPFAM" id="SSF52540">
    <property type="entry name" value="P-loop containing nucleoside triphosphate hydrolases"/>
    <property type="match status" value="1"/>
</dbReference>
<gene>
    <name evidence="8" type="ORF">PHYBLDRAFT_187634</name>
</gene>
<keyword evidence="6" id="KW-0493">Microtubule</keyword>
<dbReference type="PANTHER" id="PTHR47968">
    <property type="entry name" value="CENTROMERE PROTEIN E"/>
    <property type="match status" value="1"/>
</dbReference>
<dbReference type="InterPro" id="IPR019821">
    <property type="entry name" value="Kinesin_motor_CS"/>
</dbReference>
<dbReference type="VEuPathDB" id="FungiDB:PHYBLDRAFT_187634"/>
<evidence type="ECO:0000259" key="7">
    <source>
        <dbReference type="PROSITE" id="PS50067"/>
    </source>
</evidence>
<sequence>MSKTTPFNMPISPSVSTKIGSTMTPLQDPLLNYSLSSSLLRPTSSKSMSIRENVHVMVRCRPRSAEEAAQNEEACWVLRPEEGAIDLIGPNRKMFQFDSVLSGINNEEVYSEGVHNLVRNCICLWPDCKWKDIYNGNKAQPGVIPRAVSDVFNYIREDHHGREYLLRVSYLEIYNERIRDLLGEDPNANQPEIHEDSKRGVYVKGLNETIVTTPEQVMQIIKKGEGSRKVSATEYNKRSSRSHTMFQLVIESKSKDAYPVDRAAVQVSQLNLIDLAGSEKVTKDFERQKEGGYINKSLLTLGTVISKLTSGQTTTHIPFRDSKLTRILQTALSGNARISIICTVNPTRSSKEESLSTLRFAERAKLVKTAAKMTKITEHSELQNCLKKIEELQTKMQEKTE</sequence>
<dbReference type="GO" id="GO:0005874">
    <property type="term" value="C:microtubule"/>
    <property type="evidence" value="ECO:0007669"/>
    <property type="project" value="UniProtKB-KW"/>
</dbReference>
<dbReference type="PRINTS" id="PR00380">
    <property type="entry name" value="KINESINHEAVY"/>
</dbReference>
<evidence type="ECO:0000256" key="6">
    <source>
        <dbReference type="RuleBase" id="RU000394"/>
    </source>
</evidence>
<dbReference type="PANTHER" id="PTHR47968:SF75">
    <property type="entry name" value="CENTROMERE-ASSOCIATED PROTEIN E"/>
    <property type="match status" value="1"/>
</dbReference>
<reference evidence="9" key="1">
    <citation type="submission" date="2015-06" db="EMBL/GenBank/DDBJ databases">
        <title>Expansion of signal transduction pathways in fungi by whole-genome duplication.</title>
        <authorList>
            <consortium name="DOE Joint Genome Institute"/>
            <person name="Corrochano L.M."/>
            <person name="Kuo A."/>
            <person name="Marcet-Houben M."/>
            <person name="Polaino S."/>
            <person name="Salamov A."/>
            <person name="Villalobos J.M."/>
            <person name="Alvarez M.I."/>
            <person name="Avalos J."/>
            <person name="Benito E.P."/>
            <person name="Benoit I."/>
            <person name="Burger G."/>
            <person name="Camino L.P."/>
            <person name="Canovas D."/>
            <person name="Cerda-Olmedo E."/>
            <person name="Cheng J.-F."/>
            <person name="Dominguez A."/>
            <person name="Elias M."/>
            <person name="Eslava A.P."/>
            <person name="Glaser F."/>
            <person name="Grimwood J."/>
            <person name="Gutierrez G."/>
            <person name="Heitman J."/>
            <person name="Henrissat B."/>
            <person name="Iturriaga E.A."/>
            <person name="Lang B.F."/>
            <person name="Lavin J.L."/>
            <person name="Lee S."/>
            <person name="Li W."/>
            <person name="Lindquist E."/>
            <person name="Lopez-Garcia S."/>
            <person name="Luque E.M."/>
            <person name="Marcos A.T."/>
            <person name="Martin J."/>
            <person name="McCluskey K."/>
            <person name="Medina H.R."/>
            <person name="Miralles-Duran A."/>
            <person name="Miyazaki A."/>
            <person name="Munoz-Torres E."/>
            <person name="Oguiza J.A."/>
            <person name="Ohm R."/>
            <person name="Olmedo M."/>
            <person name="Orejas M."/>
            <person name="Ortiz-Castellanos L."/>
            <person name="Pisabarro A.G."/>
            <person name="Rodriguez-Romero J."/>
            <person name="Ruiz-Herrera J."/>
            <person name="Ruiz-Vazquez R."/>
            <person name="Sanz C."/>
            <person name="Schackwitz W."/>
            <person name="Schmutz J."/>
            <person name="Shahriari M."/>
            <person name="Shelest E."/>
            <person name="Silva-Franco F."/>
            <person name="Soanes D."/>
            <person name="Syed K."/>
            <person name="Tagua V.G."/>
            <person name="Talbot N.J."/>
            <person name="Thon M."/>
            <person name="De vries R.P."/>
            <person name="Wiebenga A."/>
            <person name="Yadav J.S."/>
            <person name="Braun E.L."/>
            <person name="Baker S."/>
            <person name="Garre V."/>
            <person name="Horwitz B."/>
            <person name="Torres-Martinez S."/>
            <person name="Idnurm A."/>
            <person name="Herrera-Estrella A."/>
            <person name="Gabaldon T."/>
            <person name="Grigoriev I.V."/>
        </authorList>
    </citation>
    <scope>NUCLEOTIDE SEQUENCE [LARGE SCALE GENOMIC DNA]</scope>
    <source>
        <strain evidence="9">NRRL 1555(-)</strain>
    </source>
</reference>
<evidence type="ECO:0000256" key="4">
    <source>
        <dbReference type="ARBA" id="ARBA00023175"/>
    </source>
</evidence>
<dbReference type="GeneID" id="29000312"/>
<evidence type="ECO:0000256" key="2">
    <source>
        <dbReference type="ARBA" id="ARBA00022840"/>
    </source>
</evidence>
<dbReference type="GO" id="GO:0005524">
    <property type="term" value="F:ATP binding"/>
    <property type="evidence" value="ECO:0007669"/>
    <property type="project" value="UniProtKB-KW"/>
</dbReference>
<dbReference type="InterPro" id="IPR036961">
    <property type="entry name" value="Kinesin_motor_dom_sf"/>
</dbReference>
<dbReference type="GO" id="GO:0003777">
    <property type="term" value="F:microtubule motor activity"/>
    <property type="evidence" value="ECO:0007669"/>
    <property type="project" value="InterPro"/>
</dbReference>
<dbReference type="STRING" id="763407.A0A162TX13"/>
<keyword evidence="2 6" id="KW-0067">ATP-binding</keyword>
<dbReference type="Gene3D" id="3.40.850.10">
    <property type="entry name" value="Kinesin motor domain"/>
    <property type="match status" value="2"/>
</dbReference>
<dbReference type="InterPro" id="IPR027640">
    <property type="entry name" value="Kinesin-like_fam"/>
</dbReference>
<dbReference type="InterPro" id="IPR027417">
    <property type="entry name" value="P-loop_NTPase"/>
</dbReference>
<dbReference type="GO" id="GO:0007018">
    <property type="term" value="P:microtubule-based movement"/>
    <property type="evidence" value="ECO:0007669"/>
    <property type="project" value="InterPro"/>
</dbReference>
<feature type="domain" description="Kinesin motor" evidence="7">
    <location>
        <begin position="53"/>
        <end position="367"/>
    </location>
</feature>
<dbReference type="Pfam" id="PF00225">
    <property type="entry name" value="Kinesin"/>
    <property type="match status" value="1"/>
</dbReference>
<dbReference type="PROSITE" id="PS00411">
    <property type="entry name" value="KINESIN_MOTOR_1"/>
    <property type="match status" value="1"/>
</dbReference>
<evidence type="ECO:0000256" key="3">
    <source>
        <dbReference type="ARBA" id="ARBA00023054"/>
    </source>
</evidence>
<protein>
    <recommendedName>
        <fullName evidence="6">Kinesin-like protein</fullName>
    </recommendedName>
</protein>
<proteinExistence type="inferred from homology"/>
<keyword evidence="4 6" id="KW-0505">Motor protein</keyword>
<evidence type="ECO:0000313" key="9">
    <source>
        <dbReference type="Proteomes" id="UP000077315"/>
    </source>
</evidence>
<dbReference type="RefSeq" id="XP_018289702.1">
    <property type="nucleotide sequence ID" value="XM_018439406.1"/>
</dbReference>
<keyword evidence="3" id="KW-0175">Coiled coil</keyword>
<evidence type="ECO:0000313" key="8">
    <source>
        <dbReference type="EMBL" id="OAD71662.1"/>
    </source>
</evidence>
<accession>A0A162TX13</accession>
<dbReference type="GO" id="GO:0008017">
    <property type="term" value="F:microtubule binding"/>
    <property type="evidence" value="ECO:0007669"/>
    <property type="project" value="InterPro"/>
</dbReference>
<dbReference type="OrthoDB" id="3176171at2759"/>
<organism evidence="8 9">
    <name type="scientific">Phycomyces blakesleeanus (strain ATCC 8743b / DSM 1359 / FGSC 10004 / NBRC 33097 / NRRL 1555)</name>
    <dbReference type="NCBI Taxonomy" id="763407"/>
    <lineage>
        <taxon>Eukaryota</taxon>
        <taxon>Fungi</taxon>
        <taxon>Fungi incertae sedis</taxon>
        <taxon>Mucoromycota</taxon>
        <taxon>Mucoromycotina</taxon>
        <taxon>Mucoromycetes</taxon>
        <taxon>Mucorales</taxon>
        <taxon>Phycomycetaceae</taxon>
        <taxon>Phycomyces</taxon>
    </lineage>
</organism>
<evidence type="ECO:0000256" key="5">
    <source>
        <dbReference type="PROSITE-ProRule" id="PRU00283"/>
    </source>
</evidence>
<keyword evidence="1 6" id="KW-0547">Nucleotide-binding</keyword>
<dbReference type="SMART" id="SM00129">
    <property type="entry name" value="KISc"/>
    <property type="match status" value="1"/>
</dbReference>
<feature type="non-terminal residue" evidence="8">
    <location>
        <position position="401"/>
    </location>
</feature>
<evidence type="ECO:0000256" key="1">
    <source>
        <dbReference type="ARBA" id="ARBA00022741"/>
    </source>
</evidence>
<dbReference type="InterPro" id="IPR001752">
    <property type="entry name" value="Kinesin_motor_dom"/>
</dbReference>
<dbReference type="PROSITE" id="PS50067">
    <property type="entry name" value="KINESIN_MOTOR_2"/>
    <property type="match status" value="1"/>
</dbReference>
<comment type="similarity">
    <text evidence="5 6">Belongs to the TRAFAC class myosin-kinesin ATPase superfamily. Kinesin family.</text>
</comment>
<comment type="caution">
    <text evidence="5">Lacks conserved residue(s) required for the propagation of feature annotation.</text>
</comment>
<dbReference type="InParanoid" id="A0A162TX13"/>
<dbReference type="Proteomes" id="UP000077315">
    <property type="component" value="Unassembled WGS sequence"/>
</dbReference>
<keyword evidence="9" id="KW-1185">Reference proteome</keyword>
<dbReference type="EMBL" id="KV440985">
    <property type="protein sequence ID" value="OAD71662.1"/>
    <property type="molecule type" value="Genomic_DNA"/>
</dbReference>
<dbReference type="AlphaFoldDB" id="A0A162TX13"/>
<name>A0A162TX13_PHYB8</name>